<dbReference type="EMBL" id="AP018907">
    <property type="protein sequence ID" value="BBF94811.1"/>
    <property type="molecule type" value="Genomic_DNA"/>
</dbReference>
<dbReference type="InterPro" id="IPR037171">
    <property type="entry name" value="NagB/RpiA_transferase-like"/>
</dbReference>
<evidence type="ECO:0000256" key="4">
    <source>
        <dbReference type="PIRSR" id="PIRSR006806-1"/>
    </source>
</evidence>
<reference evidence="6 7" key="1">
    <citation type="submission" date="2018-08" db="EMBL/GenBank/DDBJ databases">
        <title>Complete genome sequencing of Blastochloris tepida GI.</title>
        <authorList>
            <person name="Tsukatani Y."/>
            <person name="Mori H."/>
        </authorList>
    </citation>
    <scope>NUCLEOTIDE SEQUENCE [LARGE SCALE GENOMIC DNA]</scope>
    <source>
        <strain evidence="6 7">GI</strain>
    </source>
</reference>
<dbReference type="GO" id="GO:0046872">
    <property type="term" value="F:metal ion binding"/>
    <property type="evidence" value="ECO:0007669"/>
    <property type="project" value="UniProtKB-KW"/>
</dbReference>
<keyword evidence="2 4" id="KW-0547">Nucleotide-binding</keyword>
<dbReference type="Proteomes" id="UP000266934">
    <property type="component" value="Chromosome"/>
</dbReference>
<dbReference type="Pfam" id="PF01812">
    <property type="entry name" value="5-FTHF_cyc-lig"/>
    <property type="match status" value="1"/>
</dbReference>
<dbReference type="GO" id="GO:0005524">
    <property type="term" value="F:ATP binding"/>
    <property type="evidence" value="ECO:0007669"/>
    <property type="project" value="UniProtKB-KW"/>
</dbReference>
<evidence type="ECO:0000313" key="6">
    <source>
        <dbReference type="EMBL" id="BBF94811.1"/>
    </source>
</evidence>
<feature type="binding site" evidence="4">
    <location>
        <begin position="146"/>
        <end position="154"/>
    </location>
    <ligand>
        <name>ATP</name>
        <dbReference type="ChEBI" id="CHEBI:30616"/>
    </ligand>
</feature>
<dbReference type="PIRSF" id="PIRSF006806">
    <property type="entry name" value="FTHF_cligase"/>
    <property type="match status" value="1"/>
</dbReference>
<evidence type="ECO:0000313" key="7">
    <source>
        <dbReference type="Proteomes" id="UP000266934"/>
    </source>
</evidence>
<keyword evidence="5" id="KW-0460">Magnesium</keyword>
<keyword evidence="3 4" id="KW-0067">ATP-binding</keyword>
<dbReference type="RefSeq" id="WP_126401867.1">
    <property type="nucleotide sequence ID" value="NZ_AP018907.1"/>
</dbReference>
<dbReference type="PANTHER" id="PTHR23407:SF1">
    <property type="entry name" value="5-FORMYLTETRAHYDROFOLATE CYCLO-LIGASE"/>
    <property type="match status" value="1"/>
</dbReference>
<comment type="similarity">
    <text evidence="1 5">Belongs to the 5-formyltetrahydrofolate cyclo-ligase family.</text>
</comment>
<dbReference type="AlphaFoldDB" id="A0A348G5H8"/>
<dbReference type="KEGG" id="blag:BLTE_34960"/>
<dbReference type="EC" id="6.3.3.2" evidence="5"/>
<evidence type="ECO:0000256" key="5">
    <source>
        <dbReference type="RuleBase" id="RU361279"/>
    </source>
</evidence>
<comment type="cofactor">
    <cofactor evidence="5">
        <name>Mg(2+)</name>
        <dbReference type="ChEBI" id="CHEBI:18420"/>
    </cofactor>
</comment>
<dbReference type="InterPro" id="IPR024185">
    <property type="entry name" value="FTHF_cligase-like_sf"/>
</dbReference>
<dbReference type="PANTHER" id="PTHR23407">
    <property type="entry name" value="ATPASE INHIBITOR/5-FORMYLTETRAHYDROFOLATE CYCLO-LIGASE"/>
    <property type="match status" value="1"/>
</dbReference>
<dbReference type="GO" id="GO:0030272">
    <property type="term" value="F:5-formyltetrahydrofolate cyclo-ligase activity"/>
    <property type="evidence" value="ECO:0007669"/>
    <property type="project" value="UniProtKB-EC"/>
</dbReference>
<protein>
    <recommendedName>
        <fullName evidence="5">5-formyltetrahydrofolate cyclo-ligase</fullName>
        <ecNumber evidence="5">6.3.3.2</ecNumber>
    </recommendedName>
</protein>
<feature type="binding site" evidence="4">
    <location>
        <begin position="19"/>
        <end position="23"/>
    </location>
    <ligand>
        <name>ATP</name>
        <dbReference type="ChEBI" id="CHEBI:30616"/>
    </ligand>
</feature>
<keyword evidence="7" id="KW-1185">Reference proteome</keyword>
<feature type="binding site" evidence="4">
    <location>
        <position position="71"/>
    </location>
    <ligand>
        <name>substrate</name>
    </ligand>
</feature>
<keyword evidence="5" id="KW-0479">Metal-binding</keyword>
<dbReference type="GO" id="GO:0009396">
    <property type="term" value="P:folic acid-containing compound biosynthetic process"/>
    <property type="evidence" value="ECO:0007669"/>
    <property type="project" value="TreeGrafter"/>
</dbReference>
<dbReference type="NCBIfam" id="TIGR02727">
    <property type="entry name" value="MTHFS_bact"/>
    <property type="match status" value="1"/>
</dbReference>
<evidence type="ECO:0000256" key="3">
    <source>
        <dbReference type="ARBA" id="ARBA00022840"/>
    </source>
</evidence>
<evidence type="ECO:0000256" key="1">
    <source>
        <dbReference type="ARBA" id="ARBA00010638"/>
    </source>
</evidence>
<name>A0A348G5H8_9HYPH</name>
<dbReference type="InterPro" id="IPR002698">
    <property type="entry name" value="FTHF_cligase"/>
</dbReference>
<accession>A0A348G5H8</accession>
<gene>
    <name evidence="6" type="ORF">BLTE_34960</name>
</gene>
<sequence>MSLPHLPPSGALPLLLTDKPSLRRAALARCAALDAAARVAAAEAVVAGGLEAASRFAAGRTVALFASLAKEIDTLPLARALDAAGHALALPAVIAPDSPLEFRRWRPGEPLVRGLMAVPEPVAGADVAVPGLVFVPLAAFDRRGYRIGYGGGYYDRTLGALKKAGQPVAVGLAFAVQEVARVPDQPHDIRLDRIVTERETIDCRSAS</sequence>
<comment type="catalytic activity">
    <reaction evidence="5">
        <text>(6S)-5-formyl-5,6,7,8-tetrahydrofolate + ATP = (6R)-5,10-methenyltetrahydrofolate + ADP + phosphate</text>
        <dbReference type="Rhea" id="RHEA:10488"/>
        <dbReference type="ChEBI" id="CHEBI:30616"/>
        <dbReference type="ChEBI" id="CHEBI:43474"/>
        <dbReference type="ChEBI" id="CHEBI:57455"/>
        <dbReference type="ChEBI" id="CHEBI:57457"/>
        <dbReference type="ChEBI" id="CHEBI:456216"/>
        <dbReference type="EC" id="6.3.3.2"/>
    </reaction>
</comment>
<organism evidence="6 7">
    <name type="scientific">Blastochloris tepida</name>
    <dbReference type="NCBI Taxonomy" id="2233851"/>
    <lineage>
        <taxon>Bacteria</taxon>
        <taxon>Pseudomonadati</taxon>
        <taxon>Pseudomonadota</taxon>
        <taxon>Alphaproteobacteria</taxon>
        <taxon>Hyphomicrobiales</taxon>
        <taxon>Blastochloridaceae</taxon>
        <taxon>Blastochloris</taxon>
    </lineage>
</organism>
<dbReference type="Gene3D" id="3.40.50.10420">
    <property type="entry name" value="NagB/RpiA/CoA transferase-like"/>
    <property type="match status" value="1"/>
</dbReference>
<dbReference type="SUPFAM" id="SSF100950">
    <property type="entry name" value="NagB/RpiA/CoA transferase-like"/>
    <property type="match status" value="1"/>
</dbReference>
<dbReference type="GO" id="GO:0035999">
    <property type="term" value="P:tetrahydrofolate interconversion"/>
    <property type="evidence" value="ECO:0007669"/>
    <property type="project" value="TreeGrafter"/>
</dbReference>
<proteinExistence type="inferred from homology"/>
<dbReference type="OrthoDB" id="9801938at2"/>
<evidence type="ECO:0000256" key="2">
    <source>
        <dbReference type="ARBA" id="ARBA00022741"/>
    </source>
</evidence>